<dbReference type="Gene3D" id="1.25.40.10">
    <property type="entry name" value="Tetratricopeptide repeat domain"/>
    <property type="match status" value="1"/>
</dbReference>
<dbReference type="Proteomes" id="UP001403094">
    <property type="component" value="Unassembled WGS sequence"/>
</dbReference>
<keyword evidence="2" id="KW-1185">Reference proteome</keyword>
<comment type="caution">
    <text evidence="1">The sequence shown here is derived from an EMBL/GenBank/DDBJ whole genome shotgun (WGS) entry which is preliminary data.</text>
</comment>
<reference evidence="2" key="1">
    <citation type="journal article" date="2019" name="Int. J. Syst. Evol. Microbiol.">
        <title>The Global Catalogue of Microorganisms (GCM) 10K type strain sequencing project: providing services to taxonomists for standard genome sequencing and annotation.</title>
        <authorList>
            <consortium name="The Broad Institute Genomics Platform"/>
            <consortium name="The Broad Institute Genome Sequencing Center for Infectious Disease"/>
            <person name="Wu L."/>
            <person name="Ma J."/>
        </authorList>
    </citation>
    <scope>NUCLEOTIDE SEQUENCE [LARGE SCALE GENOMIC DNA]</scope>
    <source>
        <strain evidence="2">JCM 14549</strain>
    </source>
</reference>
<proteinExistence type="predicted"/>
<dbReference type="EMBL" id="BAAANQ010000001">
    <property type="protein sequence ID" value="GAA2040371.1"/>
    <property type="molecule type" value="Genomic_DNA"/>
</dbReference>
<sequence>MHEGLWVMPISAPNHSLNRLYRETGWTLRQFAQAVNRLGTECGMPLRYREPSVHQWLNGGLPMPQVRPLILEALARRLGRPVTAMEAGFPPVPGSFDNRASTVEALIDLGRQDMDPSRRGVLGVGLFSVALTVPGWPDVVGRMEAVQAGNLRRVGDPDVEVVRAMTERLSELDDDFGGRHARPMAAAFLVNTVAPYLRAAGPDDVRARMMEAASILCYVTGWMAMDEGRHGLAQRYYVKGLELAGAAGDHMTYCHILRGMSVQATDLGHAKAAVRYADAAAAAAPAAGPRMQAFLTGQQAHAYALDRDRPKALRLLRETEVAMDKATSQAPTFGGYSPATVAMHTAEVQSELGDVPGSIRSLESHFRLRDSSDSRRSGLRFNAKLAERQLKVGHLEAACSSWDRVLEHYPQVHSGRVDGHIREMFRLIRPHLKNATARALDERARAVAPAALHT</sequence>
<accession>A0ABP5G9M3</accession>
<evidence type="ECO:0000313" key="1">
    <source>
        <dbReference type="EMBL" id="GAA2040371.1"/>
    </source>
</evidence>
<name>A0ABP5G9M3_9ACTN</name>
<gene>
    <name evidence="1" type="ORF">GCM10009757_01920</name>
</gene>
<protein>
    <recommendedName>
        <fullName evidence="3">Transcriptional regulator</fullName>
    </recommendedName>
</protein>
<evidence type="ECO:0008006" key="3">
    <source>
        <dbReference type="Google" id="ProtNLM"/>
    </source>
</evidence>
<dbReference type="InterPro" id="IPR011990">
    <property type="entry name" value="TPR-like_helical_dom_sf"/>
</dbReference>
<evidence type="ECO:0000313" key="2">
    <source>
        <dbReference type="Proteomes" id="UP001403094"/>
    </source>
</evidence>
<organism evidence="1 2">
    <name type="scientific">Streptomyces cheonanensis</name>
    <dbReference type="NCBI Taxonomy" id="312720"/>
    <lineage>
        <taxon>Bacteria</taxon>
        <taxon>Bacillati</taxon>
        <taxon>Actinomycetota</taxon>
        <taxon>Actinomycetes</taxon>
        <taxon>Kitasatosporales</taxon>
        <taxon>Streptomycetaceae</taxon>
        <taxon>Streptomyces</taxon>
    </lineage>
</organism>
<dbReference type="SUPFAM" id="SSF48452">
    <property type="entry name" value="TPR-like"/>
    <property type="match status" value="1"/>
</dbReference>